<protein>
    <submittedName>
        <fullName evidence="1">Uncharacterized protein</fullName>
    </submittedName>
</protein>
<proteinExistence type="predicted"/>
<dbReference type="Proteomes" id="UP000617340">
    <property type="component" value="Unassembled WGS sequence"/>
</dbReference>
<dbReference type="AlphaFoldDB" id="A0A834MXF2"/>
<dbReference type="EMBL" id="JACSDZ010000013">
    <property type="protein sequence ID" value="KAF7388682.1"/>
    <property type="molecule type" value="Genomic_DNA"/>
</dbReference>
<sequence>MEDLLVDANGVSATIPCENIGRDETVQFVSFSVIASDPTPFGRDMADSEDGNAFSLFLLGCGIGYDKTLAEFTA</sequence>
<evidence type="ECO:0000313" key="1">
    <source>
        <dbReference type="EMBL" id="KAF7388682.1"/>
    </source>
</evidence>
<reference evidence="1" key="1">
    <citation type="journal article" date="2020" name="G3 (Bethesda)">
        <title>High-Quality Assemblies for Three Invasive Social Wasps from the &lt;i&gt;Vespula&lt;/i&gt; Genus.</title>
        <authorList>
            <person name="Harrop T.W.R."/>
            <person name="Guhlin J."/>
            <person name="McLaughlin G.M."/>
            <person name="Permina E."/>
            <person name="Stockwell P."/>
            <person name="Gilligan J."/>
            <person name="Le Lec M.F."/>
            <person name="Gruber M.A.M."/>
            <person name="Quinn O."/>
            <person name="Lovegrove M."/>
            <person name="Duncan E.J."/>
            <person name="Remnant E.J."/>
            <person name="Van Eeckhoven J."/>
            <person name="Graham B."/>
            <person name="Knapp R.A."/>
            <person name="Langford K.W."/>
            <person name="Kronenberg Z."/>
            <person name="Press M.O."/>
            <person name="Eacker S.M."/>
            <person name="Wilson-Rankin E.E."/>
            <person name="Purcell J."/>
            <person name="Lester P.J."/>
            <person name="Dearden P.K."/>
        </authorList>
    </citation>
    <scope>NUCLEOTIDE SEQUENCE</scope>
    <source>
        <strain evidence="1">Linc-1</strain>
    </source>
</reference>
<accession>A0A834MXF2</accession>
<keyword evidence="2" id="KW-1185">Reference proteome</keyword>
<organism evidence="1 2">
    <name type="scientific">Vespula germanica</name>
    <name type="common">German yellow jacket</name>
    <name type="synonym">Paravespula germanica</name>
    <dbReference type="NCBI Taxonomy" id="30212"/>
    <lineage>
        <taxon>Eukaryota</taxon>
        <taxon>Metazoa</taxon>
        <taxon>Ecdysozoa</taxon>
        <taxon>Arthropoda</taxon>
        <taxon>Hexapoda</taxon>
        <taxon>Insecta</taxon>
        <taxon>Pterygota</taxon>
        <taxon>Neoptera</taxon>
        <taxon>Endopterygota</taxon>
        <taxon>Hymenoptera</taxon>
        <taxon>Apocrita</taxon>
        <taxon>Aculeata</taxon>
        <taxon>Vespoidea</taxon>
        <taxon>Vespidae</taxon>
        <taxon>Vespinae</taxon>
        <taxon>Vespula</taxon>
    </lineage>
</organism>
<gene>
    <name evidence="1" type="ORF">HZH68_012624</name>
</gene>
<comment type="caution">
    <text evidence="1">The sequence shown here is derived from an EMBL/GenBank/DDBJ whole genome shotgun (WGS) entry which is preliminary data.</text>
</comment>
<name>A0A834MXF2_VESGE</name>
<evidence type="ECO:0000313" key="2">
    <source>
        <dbReference type="Proteomes" id="UP000617340"/>
    </source>
</evidence>